<dbReference type="EMBL" id="BARV01006162">
    <property type="protein sequence ID" value="GAI08906.1"/>
    <property type="molecule type" value="Genomic_DNA"/>
</dbReference>
<proteinExistence type="predicted"/>
<reference evidence="1" key="1">
    <citation type="journal article" date="2014" name="Front. Microbiol.">
        <title>High frequency of phylogenetically diverse reductive dehalogenase-homologous genes in deep subseafloor sedimentary metagenomes.</title>
        <authorList>
            <person name="Kawai M."/>
            <person name="Futagami T."/>
            <person name="Toyoda A."/>
            <person name="Takaki Y."/>
            <person name="Nishi S."/>
            <person name="Hori S."/>
            <person name="Arai W."/>
            <person name="Tsubouchi T."/>
            <person name="Morono Y."/>
            <person name="Uchiyama I."/>
            <person name="Ito T."/>
            <person name="Fujiyama A."/>
            <person name="Inagaki F."/>
            <person name="Takami H."/>
        </authorList>
    </citation>
    <scope>NUCLEOTIDE SEQUENCE</scope>
    <source>
        <strain evidence="1">Expedition CK06-06</strain>
    </source>
</reference>
<accession>X1LSV6</accession>
<sequence>MRRFIYAIKATNIFNGANLLSIGKRENGIGITTPLDYVQAATQYETWKDPDELKEDSAPLYDVEGAKAGGASYLRAVAVGASFYLTIWYIDAPA</sequence>
<gene>
    <name evidence="1" type="ORF">S06H3_12598</name>
</gene>
<dbReference type="AlphaFoldDB" id="X1LSV6"/>
<evidence type="ECO:0000313" key="1">
    <source>
        <dbReference type="EMBL" id="GAI08906.1"/>
    </source>
</evidence>
<name>X1LSV6_9ZZZZ</name>
<comment type="caution">
    <text evidence="1">The sequence shown here is derived from an EMBL/GenBank/DDBJ whole genome shotgun (WGS) entry which is preliminary data.</text>
</comment>
<organism evidence="1">
    <name type="scientific">marine sediment metagenome</name>
    <dbReference type="NCBI Taxonomy" id="412755"/>
    <lineage>
        <taxon>unclassified sequences</taxon>
        <taxon>metagenomes</taxon>
        <taxon>ecological metagenomes</taxon>
    </lineage>
</organism>
<protein>
    <submittedName>
        <fullName evidence="1">Uncharacterized protein</fullName>
    </submittedName>
</protein>